<feature type="binding site" evidence="7">
    <location>
        <position position="110"/>
    </location>
    <ligand>
        <name>Zn(2+)</name>
        <dbReference type="ChEBI" id="CHEBI:29105"/>
        <label>1</label>
    </ligand>
</feature>
<evidence type="ECO:0000256" key="6">
    <source>
        <dbReference type="ARBA" id="ARBA00022833"/>
    </source>
</evidence>
<dbReference type="Proteomes" id="UP000248598">
    <property type="component" value="Chromosome 1"/>
</dbReference>
<comment type="catalytic activity">
    <reaction evidence="1 7">
        <text>an S-(2-hydroxyacyl)glutathione + H2O = a 2-hydroxy carboxylate + glutathione + H(+)</text>
        <dbReference type="Rhea" id="RHEA:21864"/>
        <dbReference type="ChEBI" id="CHEBI:15377"/>
        <dbReference type="ChEBI" id="CHEBI:15378"/>
        <dbReference type="ChEBI" id="CHEBI:57925"/>
        <dbReference type="ChEBI" id="CHEBI:58896"/>
        <dbReference type="ChEBI" id="CHEBI:71261"/>
        <dbReference type="EC" id="3.1.2.6"/>
    </reaction>
</comment>
<dbReference type="Gene3D" id="3.60.15.10">
    <property type="entry name" value="Ribonuclease Z/Hydroxyacylglutathione hydrolase-like"/>
    <property type="match status" value="1"/>
</dbReference>
<dbReference type="GO" id="GO:0046872">
    <property type="term" value="F:metal ion binding"/>
    <property type="evidence" value="ECO:0007669"/>
    <property type="project" value="UniProtKB-KW"/>
</dbReference>
<sequence>MSSLHIVPIPALNDNYIWLLQQGNEAIAIDAGQAEPVLAYVQQHGLQLVQIWVTHHHGDHTAGIAALQAAFPRCQVFGAHDIAAATQIVQEDSQISWQNKQIDVWQIAGHTANHLAYLLRDDEQLHVFCGDTLFSAGCGRVFPDSQPEWLYRSLQRIARLPSDTLLYPAHEYTASNLRFAAHIEPNNPHIAVAQAKAACTPTLPVSLAHEQQINPFLRVHLPEVQQRVAEHYQADLVDDVAVFTALREWKNRF</sequence>
<evidence type="ECO:0000256" key="4">
    <source>
        <dbReference type="ARBA" id="ARBA00022723"/>
    </source>
</evidence>
<evidence type="ECO:0000313" key="10">
    <source>
        <dbReference type="Proteomes" id="UP000248598"/>
    </source>
</evidence>
<name>A0AAX2J4H3_KINKI</name>
<dbReference type="PIRSF" id="PIRSF005457">
    <property type="entry name" value="Glx"/>
    <property type="match status" value="1"/>
</dbReference>
<feature type="binding site" evidence="7">
    <location>
        <position position="131"/>
    </location>
    <ligand>
        <name>Zn(2+)</name>
        <dbReference type="ChEBI" id="CHEBI:29105"/>
        <label>1</label>
    </ligand>
</feature>
<keyword evidence="6 7" id="KW-0862">Zinc</keyword>
<dbReference type="HAMAP" id="MF_01374">
    <property type="entry name" value="Glyoxalase_2"/>
    <property type="match status" value="1"/>
</dbReference>
<evidence type="ECO:0000256" key="7">
    <source>
        <dbReference type="HAMAP-Rule" id="MF_01374"/>
    </source>
</evidence>
<dbReference type="InterPro" id="IPR017782">
    <property type="entry name" value="Hydroxyacylglutathione_Hdrlase"/>
</dbReference>
<dbReference type="PANTHER" id="PTHR43705:SF1">
    <property type="entry name" value="HYDROXYACYLGLUTATHIONE HYDROLASE GLOB"/>
    <property type="match status" value="1"/>
</dbReference>
<evidence type="ECO:0000256" key="1">
    <source>
        <dbReference type="ARBA" id="ARBA00001623"/>
    </source>
</evidence>
<evidence type="ECO:0000256" key="3">
    <source>
        <dbReference type="ARBA" id="ARBA00006759"/>
    </source>
</evidence>
<dbReference type="SUPFAM" id="SSF56281">
    <property type="entry name" value="Metallo-hydrolase/oxidoreductase"/>
    <property type="match status" value="1"/>
</dbReference>
<dbReference type="Pfam" id="PF16123">
    <property type="entry name" value="HAGH_C"/>
    <property type="match status" value="1"/>
</dbReference>
<dbReference type="PANTHER" id="PTHR43705">
    <property type="entry name" value="HYDROXYACYLGLUTATHIONE HYDROLASE"/>
    <property type="match status" value="1"/>
</dbReference>
<comment type="similarity">
    <text evidence="3 7">Belongs to the metallo-beta-lactamase superfamily. Glyoxalase II family.</text>
</comment>
<reference evidence="9 10" key="1">
    <citation type="submission" date="2018-06" db="EMBL/GenBank/DDBJ databases">
        <authorList>
            <consortium name="Pathogen Informatics"/>
            <person name="Doyle S."/>
        </authorList>
    </citation>
    <scope>NUCLEOTIDE SEQUENCE [LARGE SCALE GENOMIC DNA]</scope>
    <source>
        <strain evidence="9 10">NCTC10529</strain>
    </source>
</reference>
<keyword evidence="4 7" id="KW-0479">Metal-binding</keyword>
<comment type="cofactor">
    <cofactor evidence="7">
        <name>Zn(2+)</name>
        <dbReference type="ChEBI" id="CHEBI:29105"/>
    </cofactor>
    <text evidence="7">Binds 2 Zn(2+) ions per subunit.</text>
</comment>
<dbReference type="GeneID" id="93262407"/>
<protein>
    <recommendedName>
        <fullName evidence="7">Hydroxyacylglutathione hydrolase</fullName>
        <ecNumber evidence="7">3.1.2.6</ecNumber>
    </recommendedName>
    <alternativeName>
        <fullName evidence="7">Glyoxalase II</fullName>
        <shortName evidence="7">Glx II</shortName>
    </alternativeName>
</protein>
<comment type="function">
    <text evidence="7">Thiolesterase that catalyzes the hydrolysis of S-D-lactoyl-glutathione to form glutathione and D-lactic acid.</text>
</comment>
<dbReference type="RefSeq" id="WP_003785752.1">
    <property type="nucleotide sequence ID" value="NZ_CP091518.1"/>
</dbReference>
<evidence type="ECO:0000256" key="2">
    <source>
        <dbReference type="ARBA" id="ARBA00004963"/>
    </source>
</evidence>
<dbReference type="AlphaFoldDB" id="A0AAX2J4H3"/>
<feature type="binding site" evidence="7">
    <location>
        <position position="60"/>
    </location>
    <ligand>
        <name>Zn(2+)</name>
        <dbReference type="ChEBI" id="CHEBI:29105"/>
        <label>2</label>
    </ligand>
</feature>
<feature type="binding site" evidence="7">
    <location>
        <position position="55"/>
    </location>
    <ligand>
        <name>Zn(2+)</name>
        <dbReference type="ChEBI" id="CHEBI:29105"/>
        <label>1</label>
    </ligand>
</feature>
<gene>
    <name evidence="7 9" type="primary">gloB</name>
    <name evidence="9" type="ORF">NCTC10529_01108</name>
</gene>
<dbReference type="GO" id="GO:0004416">
    <property type="term" value="F:hydroxyacylglutathione hydrolase activity"/>
    <property type="evidence" value="ECO:0007669"/>
    <property type="project" value="UniProtKB-UniRule"/>
</dbReference>
<dbReference type="EMBL" id="LS483426">
    <property type="protein sequence ID" value="SQH24913.1"/>
    <property type="molecule type" value="Genomic_DNA"/>
</dbReference>
<proteinExistence type="inferred from homology"/>
<dbReference type="InterPro" id="IPR032282">
    <property type="entry name" value="HAGH_C"/>
</dbReference>
<dbReference type="Pfam" id="PF00753">
    <property type="entry name" value="Lactamase_B"/>
    <property type="match status" value="1"/>
</dbReference>
<dbReference type="EC" id="3.1.2.6" evidence="7"/>
<feature type="binding site" evidence="7">
    <location>
        <position position="170"/>
    </location>
    <ligand>
        <name>Zn(2+)</name>
        <dbReference type="ChEBI" id="CHEBI:29105"/>
        <label>2</label>
    </ligand>
</feature>
<feature type="binding site" evidence="7">
    <location>
        <position position="57"/>
    </location>
    <ligand>
        <name>Zn(2+)</name>
        <dbReference type="ChEBI" id="CHEBI:29105"/>
        <label>1</label>
    </ligand>
</feature>
<dbReference type="GO" id="GO:0019243">
    <property type="term" value="P:methylglyoxal catabolic process to D-lactate via S-lactoyl-glutathione"/>
    <property type="evidence" value="ECO:0007669"/>
    <property type="project" value="UniProtKB-UniRule"/>
</dbReference>
<accession>A0AAX2J4H3</accession>
<dbReference type="InterPro" id="IPR050110">
    <property type="entry name" value="Glyoxalase_II_hydrolase"/>
</dbReference>
<dbReference type="InterPro" id="IPR001279">
    <property type="entry name" value="Metallo-B-lactamas"/>
</dbReference>
<dbReference type="InterPro" id="IPR036866">
    <property type="entry name" value="RibonucZ/Hydroxyglut_hydro"/>
</dbReference>
<dbReference type="InterPro" id="IPR035680">
    <property type="entry name" value="Clx_II_MBL"/>
</dbReference>
<comment type="pathway">
    <text evidence="2 7">Secondary metabolite metabolism; methylglyoxal degradation; (R)-lactate from methylglyoxal: step 2/2.</text>
</comment>
<evidence type="ECO:0000259" key="8">
    <source>
        <dbReference type="SMART" id="SM00849"/>
    </source>
</evidence>
<dbReference type="SMART" id="SM00849">
    <property type="entry name" value="Lactamase_B"/>
    <property type="match status" value="1"/>
</dbReference>
<feature type="binding site" evidence="7">
    <location>
        <position position="131"/>
    </location>
    <ligand>
        <name>Zn(2+)</name>
        <dbReference type="ChEBI" id="CHEBI:29105"/>
        <label>2</label>
    </ligand>
</feature>
<feature type="binding site" evidence="7">
    <location>
        <position position="59"/>
    </location>
    <ligand>
        <name>Zn(2+)</name>
        <dbReference type="ChEBI" id="CHEBI:29105"/>
        <label>2</label>
    </ligand>
</feature>
<organism evidence="9 10">
    <name type="scientific">Kingella kingae</name>
    <dbReference type="NCBI Taxonomy" id="504"/>
    <lineage>
        <taxon>Bacteria</taxon>
        <taxon>Pseudomonadati</taxon>
        <taxon>Pseudomonadota</taxon>
        <taxon>Betaproteobacteria</taxon>
        <taxon>Neisseriales</taxon>
        <taxon>Neisseriaceae</taxon>
        <taxon>Kingella</taxon>
    </lineage>
</organism>
<dbReference type="CDD" id="cd07723">
    <property type="entry name" value="hydroxyacylglutathione_hydrolase_MBL-fold"/>
    <property type="match status" value="1"/>
</dbReference>
<comment type="subunit">
    <text evidence="7">Monomer.</text>
</comment>
<keyword evidence="5 7" id="KW-0378">Hydrolase</keyword>
<dbReference type="NCBIfam" id="TIGR03413">
    <property type="entry name" value="GSH_gloB"/>
    <property type="match status" value="1"/>
</dbReference>
<evidence type="ECO:0000256" key="5">
    <source>
        <dbReference type="ARBA" id="ARBA00022801"/>
    </source>
</evidence>
<evidence type="ECO:0000313" key="9">
    <source>
        <dbReference type="EMBL" id="SQH24913.1"/>
    </source>
</evidence>
<feature type="domain" description="Metallo-beta-lactamase" evidence="8">
    <location>
        <begin position="14"/>
        <end position="170"/>
    </location>
</feature>